<reference evidence="3 4" key="1">
    <citation type="journal article" date="2021" name="Nat. Plants">
        <title>The Taxus genome provides insights into paclitaxel biosynthesis.</title>
        <authorList>
            <person name="Xiong X."/>
            <person name="Gou J."/>
            <person name="Liao Q."/>
            <person name="Li Y."/>
            <person name="Zhou Q."/>
            <person name="Bi G."/>
            <person name="Li C."/>
            <person name="Du R."/>
            <person name="Wang X."/>
            <person name="Sun T."/>
            <person name="Guo L."/>
            <person name="Liang H."/>
            <person name="Lu P."/>
            <person name="Wu Y."/>
            <person name="Zhang Z."/>
            <person name="Ro D.K."/>
            <person name="Shang Y."/>
            <person name="Huang S."/>
            <person name="Yan J."/>
        </authorList>
    </citation>
    <scope>NUCLEOTIDE SEQUENCE [LARGE SCALE GENOMIC DNA]</scope>
    <source>
        <strain evidence="3">Ta-2019</strain>
    </source>
</reference>
<dbReference type="InterPro" id="IPR035897">
    <property type="entry name" value="Toll_tir_struct_dom_sf"/>
</dbReference>
<dbReference type="SUPFAM" id="SSF52200">
    <property type="entry name" value="Toll/Interleukin receptor TIR domain"/>
    <property type="match status" value="1"/>
</dbReference>
<keyword evidence="1" id="KW-0520">NAD</keyword>
<keyword evidence="4" id="KW-1185">Reference proteome</keyword>
<name>A0AA38L973_TAXCH</name>
<dbReference type="PANTHER" id="PTHR32009:SF131">
    <property type="entry name" value="OS07G0566800 PROTEIN"/>
    <property type="match status" value="1"/>
</dbReference>
<comment type="caution">
    <text evidence="3">The sequence shown here is derived from an EMBL/GenBank/DDBJ whole genome shotgun (WGS) entry which is preliminary data.</text>
</comment>
<dbReference type="SMART" id="SM00255">
    <property type="entry name" value="TIR"/>
    <property type="match status" value="1"/>
</dbReference>
<dbReference type="EMBL" id="JAHRHJ020000006">
    <property type="protein sequence ID" value="KAH9312725.1"/>
    <property type="molecule type" value="Genomic_DNA"/>
</dbReference>
<protein>
    <recommendedName>
        <fullName evidence="2">TIR domain-containing protein</fullName>
    </recommendedName>
</protein>
<evidence type="ECO:0000313" key="4">
    <source>
        <dbReference type="Proteomes" id="UP000824469"/>
    </source>
</evidence>
<dbReference type="GO" id="GO:0007165">
    <property type="term" value="P:signal transduction"/>
    <property type="evidence" value="ECO:0007669"/>
    <property type="project" value="InterPro"/>
</dbReference>
<gene>
    <name evidence="3" type="ORF">KI387_027760</name>
</gene>
<sequence>SLQSYLGVPNEFSAKQKGMGSILNDVTEESKQSSSSGHHYLQMTLSADMASSGWMSAENPLKKSCFFNMVSCKSDPSESHSFSDSSQSHSSPLLSHADPSFKYFVPTTEYDVFINHRGKDTKQSVASLIYHNLHNKGCKVFLDIKSIQVGDSTAESIKHAIRTASVHVVILSPKYAESEWCLDELLLILESRAPMVPVFWEIKPSVVRMEDEDGVYARTFQIHYKAGKFNSLVLEKWKMAMRTVALIAGFIYEGDQGELLEKIAARVTEYISIAKSNCRRKRFQQHAVAYYTQEKKEVMRCTRDEI</sequence>
<organism evidence="3 4">
    <name type="scientific">Taxus chinensis</name>
    <name type="common">Chinese yew</name>
    <name type="synonym">Taxus wallichiana var. chinensis</name>
    <dbReference type="NCBI Taxonomy" id="29808"/>
    <lineage>
        <taxon>Eukaryota</taxon>
        <taxon>Viridiplantae</taxon>
        <taxon>Streptophyta</taxon>
        <taxon>Embryophyta</taxon>
        <taxon>Tracheophyta</taxon>
        <taxon>Spermatophyta</taxon>
        <taxon>Pinopsida</taxon>
        <taxon>Pinidae</taxon>
        <taxon>Conifers II</taxon>
        <taxon>Cupressales</taxon>
        <taxon>Taxaceae</taxon>
        <taxon>Taxus</taxon>
    </lineage>
</organism>
<evidence type="ECO:0000259" key="2">
    <source>
        <dbReference type="PROSITE" id="PS50104"/>
    </source>
</evidence>
<proteinExistence type="predicted"/>
<dbReference type="PANTHER" id="PTHR32009">
    <property type="entry name" value="TMV RESISTANCE PROTEIN N-LIKE"/>
    <property type="match status" value="1"/>
</dbReference>
<dbReference type="InterPro" id="IPR000157">
    <property type="entry name" value="TIR_dom"/>
</dbReference>
<evidence type="ECO:0000313" key="3">
    <source>
        <dbReference type="EMBL" id="KAH9312725.1"/>
    </source>
</evidence>
<dbReference type="AlphaFoldDB" id="A0AA38L973"/>
<accession>A0AA38L973</accession>
<evidence type="ECO:0000256" key="1">
    <source>
        <dbReference type="ARBA" id="ARBA00023027"/>
    </source>
</evidence>
<dbReference type="Proteomes" id="UP000824469">
    <property type="component" value="Unassembled WGS sequence"/>
</dbReference>
<dbReference type="Gene3D" id="3.40.50.10140">
    <property type="entry name" value="Toll/interleukin-1 receptor homology (TIR) domain"/>
    <property type="match status" value="1"/>
</dbReference>
<dbReference type="OMA" id="IMEEACQ"/>
<dbReference type="Pfam" id="PF01582">
    <property type="entry name" value="TIR"/>
    <property type="match status" value="1"/>
</dbReference>
<dbReference type="PROSITE" id="PS50104">
    <property type="entry name" value="TIR"/>
    <property type="match status" value="1"/>
</dbReference>
<feature type="non-terminal residue" evidence="3">
    <location>
        <position position="306"/>
    </location>
</feature>
<feature type="domain" description="TIR" evidence="2">
    <location>
        <begin position="108"/>
        <end position="271"/>
    </location>
</feature>